<dbReference type="AlphaFoldDB" id="A0A3L6S992"/>
<feature type="transmembrane region" description="Helical" evidence="1">
    <location>
        <begin position="82"/>
        <end position="102"/>
    </location>
</feature>
<name>A0A3L6S992_PANMI</name>
<dbReference type="OrthoDB" id="1711136at2759"/>
<dbReference type="InterPro" id="IPR019396">
    <property type="entry name" value="TM_Fragile-X-F-assoc"/>
</dbReference>
<dbReference type="EMBL" id="PQIB02000005">
    <property type="protein sequence ID" value="RLN17511.1"/>
    <property type="molecule type" value="Genomic_DNA"/>
</dbReference>
<dbReference type="Proteomes" id="UP000275267">
    <property type="component" value="Unassembled WGS sequence"/>
</dbReference>
<accession>A0A3L6S992</accession>
<proteinExistence type="predicted"/>
<keyword evidence="3" id="KW-1185">Reference proteome</keyword>
<organism evidence="2 3">
    <name type="scientific">Panicum miliaceum</name>
    <name type="common">Proso millet</name>
    <name type="synonym">Broomcorn millet</name>
    <dbReference type="NCBI Taxonomy" id="4540"/>
    <lineage>
        <taxon>Eukaryota</taxon>
        <taxon>Viridiplantae</taxon>
        <taxon>Streptophyta</taxon>
        <taxon>Embryophyta</taxon>
        <taxon>Tracheophyta</taxon>
        <taxon>Spermatophyta</taxon>
        <taxon>Magnoliopsida</taxon>
        <taxon>Liliopsida</taxon>
        <taxon>Poales</taxon>
        <taxon>Poaceae</taxon>
        <taxon>PACMAD clade</taxon>
        <taxon>Panicoideae</taxon>
        <taxon>Panicodae</taxon>
        <taxon>Paniceae</taxon>
        <taxon>Panicinae</taxon>
        <taxon>Panicum</taxon>
        <taxon>Panicum sect. Panicum</taxon>
    </lineage>
</organism>
<protein>
    <recommendedName>
        <fullName evidence="4">Transmembrane Fragile-X-F-associated protein</fullName>
    </recommendedName>
</protein>
<keyword evidence="1" id="KW-1133">Transmembrane helix</keyword>
<reference evidence="3" key="1">
    <citation type="journal article" date="2019" name="Nat. Commun.">
        <title>The genome of broomcorn millet.</title>
        <authorList>
            <person name="Zou C."/>
            <person name="Miki D."/>
            <person name="Li D."/>
            <person name="Tang Q."/>
            <person name="Xiao L."/>
            <person name="Rajput S."/>
            <person name="Deng P."/>
            <person name="Jia W."/>
            <person name="Huang R."/>
            <person name="Zhang M."/>
            <person name="Sun Y."/>
            <person name="Hu J."/>
            <person name="Fu X."/>
            <person name="Schnable P.S."/>
            <person name="Li F."/>
            <person name="Zhang H."/>
            <person name="Feng B."/>
            <person name="Zhu X."/>
            <person name="Liu R."/>
            <person name="Schnable J.C."/>
            <person name="Zhu J.-K."/>
            <person name="Zhang H."/>
        </authorList>
    </citation>
    <scope>NUCLEOTIDE SEQUENCE [LARGE SCALE GENOMIC DNA]</scope>
</reference>
<dbReference type="Pfam" id="PF10269">
    <property type="entry name" value="Tmemb_185A"/>
    <property type="match status" value="1"/>
</dbReference>
<keyword evidence="1" id="KW-0472">Membrane</keyword>
<evidence type="ECO:0000313" key="3">
    <source>
        <dbReference type="Proteomes" id="UP000275267"/>
    </source>
</evidence>
<feature type="transmembrane region" description="Helical" evidence="1">
    <location>
        <begin position="154"/>
        <end position="177"/>
    </location>
</feature>
<feature type="transmembrane region" description="Helical" evidence="1">
    <location>
        <begin position="12"/>
        <end position="36"/>
    </location>
</feature>
<feature type="transmembrane region" description="Helical" evidence="1">
    <location>
        <begin position="285"/>
        <end position="308"/>
    </location>
</feature>
<dbReference type="PANTHER" id="PTHR46859:SF6">
    <property type="entry name" value="TRANSMEMBRANE FRAGILE-X-F-ASSOCIATED PROTEIN"/>
    <property type="match status" value="1"/>
</dbReference>
<feature type="transmembrane region" description="Helical" evidence="1">
    <location>
        <begin position="189"/>
        <end position="208"/>
    </location>
</feature>
<gene>
    <name evidence="2" type="ORF">C2845_PM02G01260</name>
</gene>
<sequence>MQRRRGHTWAGVGKTAQAAAAHAALFCFTLLLALRVDGRTTYSWWIIFTPLWLFHGIVARGRFSMPAPSLPHGRHWAPCHSIVAAPLLIAFELLLCIYLESLRVRNHPSVDLKIVFLPLLAFEAIILIDNFRMCRALMPGDEESMSDEAIWETLPHFWVAISMVFLIAATTFTLLKLSGDVGALGWWDLFINYGIAECFAFLVCTRWFNPMIHKHPTNGEASSSSAAIRYRDWESGLVLPSLEDHEQERLCGLPDIGGHVMKIPLIAFQVLLCMRLEGTPASARYIPIFALFSPLFILQGAGVLFALARLVEKVVLLLRNGPVSPNYLTASSKVRDCFSFLHRGSRGFLVGGLSMKGARKSKPGCFMLNLLDTTHFVVIHLRWLGKCLKRILQKRFGGYRQRWESNLKLQSVPNRNTKGFKMRRFFVGFAMRGRYAWSYFLAGTELYASLVLRSARSVRSAVCQLKSACLYMMFKPH</sequence>
<dbReference type="PANTHER" id="PTHR46859">
    <property type="entry name" value="TRANSMEMBRANE FRAGILE-X-F-ASSOCIATED PROTEIN"/>
    <property type="match status" value="1"/>
</dbReference>
<feature type="transmembrane region" description="Helical" evidence="1">
    <location>
        <begin position="42"/>
        <end position="61"/>
    </location>
</feature>
<keyword evidence="1" id="KW-0812">Transmembrane</keyword>
<dbReference type="STRING" id="4540.A0A3L6S992"/>
<evidence type="ECO:0000256" key="1">
    <source>
        <dbReference type="SAM" id="Phobius"/>
    </source>
</evidence>
<evidence type="ECO:0008006" key="4">
    <source>
        <dbReference type="Google" id="ProtNLM"/>
    </source>
</evidence>
<evidence type="ECO:0000313" key="2">
    <source>
        <dbReference type="EMBL" id="RLN17511.1"/>
    </source>
</evidence>
<comment type="caution">
    <text evidence="2">The sequence shown here is derived from an EMBL/GenBank/DDBJ whole genome shotgun (WGS) entry which is preliminary data.</text>
</comment>